<dbReference type="PANTHER" id="PTHR30532:SF29">
    <property type="entry name" value="FE(3+) DICITRATE-BINDING PERIPLASMIC PROTEIN"/>
    <property type="match status" value="1"/>
</dbReference>
<name>A0ABW4BR28_9LACO</name>
<evidence type="ECO:0000259" key="6">
    <source>
        <dbReference type="PROSITE" id="PS50983"/>
    </source>
</evidence>
<accession>A0ABW4BR28</accession>
<dbReference type="EMBL" id="JBHTOI010000005">
    <property type="protein sequence ID" value="MFD1417642.1"/>
    <property type="molecule type" value="Genomic_DNA"/>
</dbReference>
<dbReference type="Gene3D" id="3.40.50.1980">
    <property type="entry name" value="Nitrogenase molybdenum iron protein domain"/>
    <property type="match status" value="2"/>
</dbReference>
<dbReference type="RefSeq" id="WP_125674547.1">
    <property type="nucleotide sequence ID" value="NZ_JBHTOI010000005.1"/>
</dbReference>
<dbReference type="InterPro" id="IPR051313">
    <property type="entry name" value="Bact_iron-sidero_bind"/>
</dbReference>
<keyword evidence="3" id="KW-0813">Transport</keyword>
<evidence type="ECO:0000256" key="4">
    <source>
        <dbReference type="ARBA" id="ARBA00022729"/>
    </source>
</evidence>
<dbReference type="InterPro" id="IPR002491">
    <property type="entry name" value="ABC_transptr_periplasmic_BD"/>
</dbReference>
<feature type="domain" description="Fe/B12 periplasmic-binding" evidence="6">
    <location>
        <begin position="51"/>
        <end position="310"/>
    </location>
</feature>
<sequence length="310" mass="34478">MLKKSKFVKVLAYLTLLLAVFLTACGNSSKENSTRTLTDSMDHKVSVPTHPKRVVGSYLEDYLVAVGVKPAVQWSVKNGSGTQEYLKKDLKKVPLIDYSLPYESVTKAKPDLILMGTDSAVANGKYNQYKKIAPTYVVKNGNNVSWRAQFLDVAKVVNKTDKAKKVLKKYDKKVKSARSELEESAPNKSVAVLWVTNNSAFIVSDKSASGSLLYGDLRLKEPDLVKQVSKKATADWSAVSLEKLAKLDADYIFLVNSDKGASMFKDPIWQNISAVKNDNLFQYGDDSSWQYKGPIAYTEMIDNVLKDITH</sequence>
<comment type="subcellular location">
    <subcellularLocation>
        <location evidence="1">Cell envelope</location>
    </subcellularLocation>
</comment>
<comment type="similarity">
    <text evidence="2">Belongs to the bacterial solute-binding protein 8 family.</text>
</comment>
<protein>
    <submittedName>
        <fullName evidence="7">ABC transporter substrate-binding protein</fullName>
    </submittedName>
</protein>
<feature type="signal peptide" evidence="5">
    <location>
        <begin position="1"/>
        <end position="24"/>
    </location>
</feature>
<evidence type="ECO:0000313" key="8">
    <source>
        <dbReference type="Proteomes" id="UP001597251"/>
    </source>
</evidence>
<evidence type="ECO:0000256" key="5">
    <source>
        <dbReference type="SAM" id="SignalP"/>
    </source>
</evidence>
<dbReference type="Proteomes" id="UP001597251">
    <property type="component" value="Unassembled WGS sequence"/>
</dbReference>
<evidence type="ECO:0000256" key="1">
    <source>
        <dbReference type="ARBA" id="ARBA00004196"/>
    </source>
</evidence>
<proteinExistence type="inferred from homology"/>
<keyword evidence="8" id="KW-1185">Reference proteome</keyword>
<comment type="caution">
    <text evidence="7">The sequence shown here is derived from an EMBL/GenBank/DDBJ whole genome shotgun (WGS) entry which is preliminary data.</text>
</comment>
<evidence type="ECO:0000313" key="7">
    <source>
        <dbReference type="EMBL" id="MFD1417642.1"/>
    </source>
</evidence>
<dbReference type="PROSITE" id="PS51257">
    <property type="entry name" value="PROKAR_LIPOPROTEIN"/>
    <property type="match status" value="1"/>
</dbReference>
<reference evidence="8" key="1">
    <citation type="journal article" date="2019" name="Int. J. Syst. Evol. Microbiol.">
        <title>The Global Catalogue of Microorganisms (GCM) 10K type strain sequencing project: providing services to taxonomists for standard genome sequencing and annotation.</title>
        <authorList>
            <consortium name="The Broad Institute Genomics Platform"/>
            <consortium name="The Broad Institute Genome Sequencing Center for Infectious Disease"/>
            <person name="Wu L."/>
            <person name="Ma J."/>
        </authorList>
    </citation>
    <scope>NUCLEOTIDE SEQUENCE [LARGE SCALE GENOMIC DNA]</scope>
    <source>
        <strain evidence="8">CCM 8936</strain>
    </source>
</reference>
<dbReference type="Pfam" id="PF01497">
    <property type="entry name" value="Peripla_BP_2"/>
    <property type="match status" value="1"/>
</dbReference>
<gene>
    <name evidence="7" type="ORF">ACFQ42_02555</name>
</gene>
<organism evidence="7 8">
    <name type="scientific">Companilactobacillus keshanensis</name>
    <dbReference type="NCBI Taxonomy" id="2486003"/>
    <lineage>
        <taxon>Bacteria</taxon>
        <taxon>Bacillati</taxon>
        <taxon>Bacillota</taxon>
        <taxon>Bacilli</taxon>
        <taxon>Lactobacillales</taxon>
        <taxon>Lactobacillaceae</taxon>
        <taxon>Companilactobacillus</taxon>
    </lineage>
</organism>
<dbReference type="PROSITE" id="PS50983">
    <property type="entry name" value="FE_B12_PBP"/>
    <property type="match status" value="1"/>
</dbReference>
<keyword evidence="4 5" id="KW-0732">Signal</keyword>
<dbReference type="PANTHER" id="PTHR30532">
    <property type="entry name" value="IRON III DICITRATE-BINDING PERIPLASMIC PROTEIN"/>
    <property type="match status" value="1"/>
</dbReference>
<evidence type="ECO:0000256" key="3">
    <source>
        <dbReference type="ARBA" id="ARBA00022448"/>
    </source>
</evidence>
<evidence type="ECO:0000256" key="2">
    <source>
        <dbReference type="ARBA" id="ARBA00008814"/>
    </source>
</evidence>
<feature type="chain" id="PRO_5047030278" evidence="5">
    <location>
        <begin position="25"/>
        <end position="310"/>
    </location>
</feature>
<dbReference type="SUPFAM" id="SSF53807">
    <property type="entry name" value="Helical backbone' metal receptor"/>
    <property type="match status" value="1"/>
</dbReference>